<keyword evidence="8" id="KW-0966">Cell projection</keyword>
<keyword evidence="8" id="KW-0282">Flagellum</keyword>
<evidence type="ECO:0000259" key="6">
    <source>
        <dbReference type="Pfam" id="PF02465"/>
    </source>
</evidence>
<comment type="subunit">
    <text evidence="2 5">Homopentamer.</text>
</comment>
<comment type="function">
    <text evidence="5">Required for morphogenesis and for the elongation of the flagellar filament by facilitating polymerization of the flagellin monomers at the tip of growing filament. Forms a capping structure, which prevents flagellin subunits (transported through the central channel of the flagellum) from leaking out without polymerization at the distal end.</text>
</comment>
<dbReference type="GO" id="GO:0005576">
    <property type="term" value="C:extracellular region"/>
    <property type="evidence" value="ECO:0007669"/>
    <property type="project" value="UniProtKB-SubCell"/>
</dbReference>
<evidence type="ECO:0000313" key="9">
    <source>
        <dbReference type="Proteomes" id="UP000545386"/>
    </source>
</evidence>
<dbReference type="GO" id="GO:0071973">
    <property type="term" value="P:bacterial-type flagellum-dependent cell motility"/>
    <property type="evidence" value="ECO:0007669"/>
    <property type="project" value="TreeGrafter"/>
</dbReference>
<comment type="similarity">
    <text evidence="1 5">Belongs to the FliD family.</text>
</comment>
<evidence type="ECO:0000256" key="2">
    <source>
        <dbReference type="ARBA" id="ARBA00011255"/>
    </source>
</evidence>
<dbReference type="Pfam" id="PF07195">
    <property type="entry name" value="FliD_C"/>
    <property type="match status" value="1"/>
</dbReference>
<dbReference type="InterPro" id="IPR010809">
    <property type="entry name" value="FliD_C"/>
</dbReference>
<dbReference type="InterPro" id="IPR040026">
    <property type="entry name" value="FliD"/>
</dbReference>
<dbReference type="PANTHER" id="PTHR30288">
    <property type="entry name" value="FLAGELLAR CAP/ASSEMBLY PROTEIN FLID"/>
    <property type="match status" value="1"/>
</dbReference>
<dbReference type="GO" id="GO:0007155">
    <property type="term" value="P:cell adhesion"/>
    <property type="evidence" value="ECO:0007669"/>
    <property type="project" value="InterPro"/>
</dbReference>
<organism evidence="8 9">
    <name type="scientific">Pusillimonas minor</name>
    <dbReference type="NCBI Taxonomy" id="2697024"/>
    <lineage>
        <taxon>Bacteria</taxon>
        <taxon>Pseudomonadati</taxon>
        <taxon>Pseudomonadota</taxon>
        <taxon>Betaproteobacteria</taxon>
        <taxon>Burkholderiales</taxon>
        <taxon>Alcaligenaceae</taxon>
        <taxon>Pusillimonas</taxon>
    </lineage>
</organism>
<keyword evidence="8" id="KW-0969">Cilium</keyword>
<dbReference type="Proteomes" id="UP000545386">
    <property type="component" value="Unassembled WGS sequence"/>
</dbReference>
<dbReference type="GO" id="GO:0009421">
    <property type="term" value="C:bacterial-type flagellum filament cap"/>
    <property type="evidence" value="ECO:0007669"/>
    <property type="project" value="InterPro"/>
</dbReference>
<accession>A0A842HKL3</accession>
<evidence type="ECO:0000256" key="5">
    <source>
        <dbReference type="RuleBase" id="RU362066"/>
    </source>
</evidence>
<keyword evidence="4 5" id="KW-0975">Bacterial flagellum</keyword>
<dbReference type="AlphaFoldDB" id="A0A842HKL3"/>
<gene>
    <name evidence="8" type="primary">fliD</name>
    <name evidence="8" type="ORF">GTU67_00975</name>
</gene>
<comment type="caution">
    <text evidence="8">The sequence shown here is derived from an EMBL/GenBank/DDBJ whole genome shotgun (WGS) entry which is preliminary data.</text>
</comment>
<name>A0A842HKL3_9BURK</name>
<protein>
    <recommendedName>
        <fullName evidence="5">Flagellar hook-associated protein 2</fullName>
        <shortName evidence="5">HAP2</shortName>
    </recommendedName>
    <alternativeName>
        <fullName evidence="5">Flagellar cap protein</fullName>
    </alternativeName>
</protein>
<dbReference type="PANTHER" id="PTHR30288:SF0">
    <property type="entry name" value="FLAGELLAR HOOK-ASSOCIATED PROTEIN 2"/>
    <property type="match status" value="1"/>
</dbReference>
<evidence type="ECO:0000256" key="4">
    <source>
        <dbReference type="ARBA" id="ARBA00023143"/>
    </source>
</evidence>
<proteinExistence type="inferred from homology"/>
<evidence type="ECO:0000256" key="3">
    <source>
        <dbReference type="ARBA" id="ARBA00023054"/>
    </source>
</evidence>
<feature type="domain" description="Flagellar hook-associated protein 2 C-terminal" evidence="7">
    <location>
        <begin position="225"/>
        <end position="446"/>
    </location>
</feature>
<feature type="domain" description="Flagellar hook-associated protein 2 N-terminal" evidence="6">
    <location>
        <begin position="10"/>
        <end position="106"/>
    </location>
</feature>
<sequence length="467" mass="48430">MAITSIGVGSGLPLQDLLADLRASESQALTVIKNRQTSEQNRLSAYGRIKSAVEALQGATTALSKPEAFTTLKTSVSGGDGLSATASADAIAGSYKVKVETLATTQSLVTQGVASRTDALGEGGVITFTYGDGSTKTLDLTGEDTSIDGLIAAINGDDTLGLQATVLNDGSGTPHRLLITSTTTGTDAALTNISVAGNTDGGGGEPLADLLNFGNAGSTVSEQAASNAKIDINGVAITSQTNTVEDAIEGVTLTLNAEDASKTLNLTVSRDDEAATKAITNFVNAYNSLQGTIRSLTSFNTETQTGNVLTGDSMARRVQDQVRGILTVSSSSGDIRSLADMGIEFNYQNGELKLDTAELAKAMKDSQGDIASFLQGPLGIAERMTQITDNLLGSNGPITSATNGVNQTIETLKEQYDTASARIDSRMAIYQKQFSALDTMLAEMNSVSSYLTTQLSALENLSNQTKK</sequence>
<dbReference type="Pfam" id="PF02465">
    <property type="entry name" value="FliD_N"/>
    <property type="match status" value="1"/>
</dbReference>
<keyword evidence="5" id="KW-0964">Secreted</keyword>
<evidence type="ECO:0000256" key="1">
    <source>
        <dbReference type="ARBA" id="ARBA00009764"/>
    </source>
</evidence>
<dbReference type="RefSeq" id="WP_185778327.1">
    <property type="nucleotide sequence ID" value="NZ_JACJUU010000001.1"/>
</dbReference>
<dbReference type="GO" id="GO:0009424">
    <property type="term" value="C:bacterial-type flagellum hook"/>
    <property type="evidence" value="ECO:0007669"/>
    <property type="project" value="UniProtKB-UniRule"/>
</dbReference>
<reference evidence="8 9" key="1">
    <citation type="submission" date="2020-08" db="EMBL/GenBank/DDBJ databases">
        <title>Paraeoetvoesia sp. YC-7-48 draft genome sequence.</title>
        <authorList>
            <person name="Yao L."/>
        </authorList>
    </citation>
    <scope>NUCLEOTIDE SEQUENCE [LARGE SCALE GENOMIC DNA]</scope>
    <source>
        <strain evidence="9">YC-7-48</strain>
    </source>
</reference>
<keyword evidence="9" id="KW-1185">Reference proteome</keyword>
<dbReference type="EMBL" id="JACJUU010000001">
    <property type="protein sequence ID" value="MBC2768484.1"/>
    <property type="molecule type" value="Genomic_DNA"/>
</dbReference>
<keyword evidence="3" id="KW-0175">Coiled coil</keyword>
<dbReference type="InterPro" id="IPR003481">
    <property type="entry name" value="FliD_N"/>
</dbReference>
<evidence type="ECO:0000313" key="8">
    <source>
        <dbReference type="EMBL" id="MBC2768484.1"/>
    </source>
</evidence>
<evidence type="ECO:0000259" key="7">
    <source>
        <dbReference type="Pfam" id="PF07195"/>
    </source>
</evidence>
<comment type="subcellular location">
    <subcellularLocation>
        <location evidence="5">Secreted</location>
    </subcellularLocation>
    <subcellularLocation>
        <location evidence="5">Bacterial flagellum</location>
    </subcellularLocation>
</comment>